<dbReference type="STRING" id="675824.A0A1E3QCC0"/>
<dbReference type="PROSITE" id="PS00086">
    <property type="entry name" value="CYTOCHROME_P450"/>
    <property type="match status" value="1"/>
</dbReference>
<keyword evidence="5" id="KW-0813">Transport</keyword>
<feature type="domain" description="FAD-binding FR-type" evidence="17">
    <location>
        <begin position="579"/>
        <end position="801"/>
    </location>
</feature>
<dbReference type="PRINTS" id="PR00385">
    <property type="entry name" value="P450"/>
</dbReference>
<evidence type="ECO:0000313" key="18">
    <source>
        <dbReference type="EMBL" id="ODQ75335.1"/>
    </source>
</evidence>
<evidence type="ECO:0000259" key="17">
    <source>
        <dbReference type="PROSITE" id="PS51384"/>
    </source>
</evidence>
<dbReference type="Gene3D" id="1.20.990.10">
    <property type="entry name" value="NADPH-cytochrome p450 Reductase, Chain A, domain 3"/>
    <property type="match status" value="1"/>
</dbReference>
<dbReference type="GO" id="GO:0004497">
    <property type="term" value="F:monooxygenase activity"/>
    <property type="evidence" value="ECO:0007669"/>
    <property type="project" value="UniProtKB-KW"/>
</dbReference>
<evidence type="ECO:0000256" key="7">
    <source>
        <dbReference type="ARBA" id="ARBA00022630"/>
    </source>
</evidence>
<dbReference type="CDD" id="cd11068">
    <property type="entry name" value="CYP120A1"/>
    <property type="match status" value="1"/>
</dbReference>
<evidence type="ECO:0000256" key="10">
    <source>
        <dbReference type="ARBA" id="ARBA00022827"/>
    </source>
</evidence>
<sequence>MTKTTPIPEPYGYPIIGNISLIDSNFPLGSFVHLAEKYGETYRLNFPGKSVVFVTTQALVDEVCDETRFRKSLGSVLGMFDEMHDVATQLTMKWARHGQSTTIIITDDFTRLTLDTLALCSMGFRFNSFYHDELHPFVQAMGEFLVDSGNRNRRPSLPSMFYSKSDKKYFSDIDLLRKTADEVLQSRKKTSGDKRDLLTAMLEGVDPKTGQKMSDSSIIDNLITFVIAAHETTSGMLSYAFYQLLRHPTAYRKAQQEVDEQAALAAVLRETLRLNATIAMIGVEPLKDEVIGGKYPIRKGEPILLLLAKSHRDPLVWGETAEDFVPTRMLEENFNAMTKEFPDCWKPFGNGMRACIGRPFAWQEALLVMSMLLQTFNFVMDDPNYQLQHKQTLTIKPRDFYMRAILRNRITSTQLEHRLKGTWPPKNQTPALAQRLAVDASGHGFSALVVDSLDSANQSLPTDHPVPPDNAVHFVAWIESLNGKEMAGVSYAVFGCGHHDWSQTFHRMPKLVDLTMERLRGSRISPLGLANAAEGDMFSAFETWEDSVFWPAVAQCYGVSENQEADSLRSGIDLKVEISTPRTSALRQDVKQALPVKVHLEIQLPTNMTYCTGDYLAVLPLNPKESIYRAMRRFPLPWNAHITISAEGDVHPTLPTVRSMAVTDILGAYVELGQPATKGNILNLIETTKDEITKKALQKLATESYSSEISARKVSVLDLLERYPSISLPFGAFMAMLPPCASISSSPLWNPSHLTLTFAVLDEPSFSGQGRDVGVASSYLASLSAGDKLHVSVRSSHAHTPIIYLAPAVLYFGCRDPEKDDIYRDEMDQWEAAGVVSVKGAYSRKPELILEGKTEDDAKAWFEGIRNVRYAMDVFD</sequence>
<evidence type="ECO:0000256" key="11">
    <source>
        <dbReference type="ARBA" id="ARBA00022857"/>
    </source>
</evidence>
<dbReference type="PANTHER" id="PTHR19384">
    <property type="entry name" value="NITRIC OXIDE SYNTHASE-RELATED"/>
    <property type="match status" value="1"/>
</dbReference>
<evidence type="ECO:0000256" key="6">
    <source>
        <dbReference type="ARBA" id="ARBA00022617"/>
    </source>
</evidence>
<keyword evidence="13" id="KW-0560">Oxidoreductase</keyword>
<dbReference type="InterPro" id="IPR039261">
    <property type="entry name" value="FNR_nucleotide-bd"/>
</dbReference>
<dbReference type="SUPFAM" id="SSF52218">
    <property type="entry name" value="Flavoproteins"/>
    <property type="match status" value="1"/>
</dbReference>
<dbReference type="GO" id="GO:0005829">
    <property type="term" value="C:cytosol"/>
    <property type="evidence" value="ECO:0007669"/>
    <property type="project" value="TreeGrafter"/>
</dbReference>
<dbReference type="InterPro" id="IPR036396">
    <property type="entry name" value="Cyt_P450_sf"/>
</dbReference>
<keyword evidence="15" id="KW-0503">Monooxygenase</keyword>
<dbReference type="InterPro" id="IPR017927">
    <property type="entry name" value="FAD-bd_FR_type"/>
</dbReference>
<keyword evidence="8" id="KW-0288">FMN</keyword>
<keyword evidence="9 16" id="KW-0479">Metal-binding</keyword>
<evidence type="ECO:0000256" key="4">
    <source>
        <dbReference type="ARBA" id="ARBA00010018"/>
    </source>
</evidence>
<dbReference type="GO" id="GO:0050660">
    <property type="term" value="F:flavin adenine dinucleotide binding"/>
    <property type="evidence" value="ECO:0007669"/>
    <property type="project" value="TreeGrafter"/>
</dbReference>
<dbReference type="InterPro" id="IPR017972">
    <property type="entry name" value="Cyt_P450_CS"/>
</dbReference>
<evidence type="ECO:0000256" key="9">
    <source>
        <dbReference type="ARBA" id="ARBA00022723"/>
    </source>
</evidence>
<evidence type="ECO:0000256" key="14">
    <source>
        <dbReference type="ARBA" id="ARBA00023004"/>
    </source>
</evidence>
<evidence type="ECO:0000256" key="16">
    <source>
        <dbReference type="PIRSR" id="PIRSR602401-1"/>
    </source>
</evidence>
<dbReference type="Pfam" id="PF00067">
    <property type="entry name" value="p450"/>
    <property type="match status" value="1"/>
</dbReference>
<protein>
    <recommendedName>
        <fullName evidence="17">FAD-binding FR-type domain-containing protein</fullName>
    </recommendedName>
</protein>
<evidence type="ECO:0000313" key="19">
    <source>
        <dbReference type="Proteomes" id="UP000094385"/>
    </source>
</evidence>
<dbReference type="InterPro" id="IPR001128">
    <property type="entry name" value="Cyt_P450"/>
</dbReference>
<dbReference type="InterPro" id="IPR023173">
    <property type="entry name" value="NADPH_Cyt_P450_Rdtase_alpha"/>
</dbReference>
<dbReference type="AlphaFoldDB" id="A0A1E3QCC0"/>
<evidence type="ECO:0000256" key="12">
    <source>
        <dbReference type="ARBA" id="ARBA00022982"/>
    </source>
</evidence>
<evidence type="ECO:0000256" key="15">
    <source>
        <dbReference type="ARBA" id="ARBA00023033"/>
    </source>
</evidence>
<organism evidence="18 19">
    <name type="scientific">Lipomyces starkeyi NRRL Y-11557</name>
    <dbReference type="NCBI Taxonomy" id="675824"/>
    <lineage>
        <taxon>Eukaryota</taxon>
        <taxon>Fungi</taxon>
        <taxon>Dikarya</taxon>
        <taxon>Ascomycota</taxon>
        <taxon>Saccharomycotina</taxon>
        <taxon>Lipomycetes</taxon>
        <taxon>Lipomycetales</taxon>
        <taxon>Lipomycetaceae</taxon>
        <taxon>Lipomyces</taxon>
    </lineage>
</organism>
<feature type="binding site" description="axial binding residue" evidence="16">
    <location>
        <position position="355"/>
    </location>
    <ligand>
        <name>heme</name>
        <dbReference type="ChEBI" id="CHEBI:30413"/>
    </ligand>
    <ligandPart>
        <name>Fe</name>
        <dbReference type="ChEBI" id="CHEBI:18248"/>
    </ligandPart>
</feature>
<dbReference type="SUPFAM" id="SSF63380">
    <property type="entry name" value="Riboflavin synthase domain-like"/>
    <property type="match status" value="1"/>
</dbReference>
<evidence type="ECO:0000256" key="1">
    <source>
        <dbReference type="ARBA" id="ARBA00001917"/>
    </source>
</evidence>
<comment type="cofactor">
    <cofactor evidence="3">
        <name>FAD</name>
        <dbReference type="ChEBI" id="CHEBI:57692"/>
    </cofactor>
</comment>
<evidence type="ECO:0000256" key="8">
    <source>
        <dbReference type="ARBA" id="ARBA00022643"/>
    </source>
</evidence>
<comment type="cofactor">
    <cofactor evidence="1">
        <name>FMN</name>
        <dbReference type="ChEBI" id="CHEBI:58210"/>
    </cofactor>
</comment>
<accession>A0A1E3QCC0</accession>
<dbReference type="Gene3D" id="2.40.30.10">
    <property type="entry name" value="Translation factors"/>
    <property type="match status" value="1"/>
</dbReference>
<dbReference type="Gene3D" id="1.10.630.10">
    <property type="entry name" value="Cytochrome P450"/>
    <property type="match status" value="1"/>
</dbReference>
<dbReference type="InterPro" id="IPR008254">
    <property type="entry name" value="Flavodoxin/NO_synth"/>
</dbReference>
<dbReference type="GO" id="GO:0003958">
    <property type="term" value="F:NADPH-hemoprotein reductase activity"/>
    <property type="evidence" value="ECO:0007669"/>
    <property type="project" value="TreeGrafter"/>
</dbReference>
<comment type="similarity">
    <text evidence="4">In the N-terminal section; belongs to the cytochrome P450 family.</text>
</comment>
<dbReference type="Gene3D" id="3.40.50.360">
    <property type="match status" value="1"/>
</dbReference>
<name>A0A1E3QCC0_LIPST</name>
<keyword evidence="12" id="KW-0249">Electron transport</keyword>
<keyword evidence="11" id="KW-0521">NADP</keyword>
<dbReference type="PRINTS" id="PR00463">
    <property type="entry name" value="EP450I"/>
</dbReference>
<keyword evidence="19" id="KW-1185">Reference proteome</keyword>
<dbReference type="PANTHER" id="PTHR19384:SF127">
    <property type="entry name" value="BIFUNCTIONAL CYTOCHROME P450_NADPH--P450 REDUCTASE"/>
    <property type="match status" value="1"/>
</dbReference>
<dbReference type="GO" id="GO:0016705">
    <property type="term" value="F:oxidoreductase activity, acting on paired donors, with incorporation or reduction of molecular oxygen"/>
    <property type="evidence" value="ECO:0007669"/>
    <property type="project" value="InterPro"/>
</dbReference>
<evidence type="ECO:0000256" key="3">
    <source>
        <dbReference type="ARBA" id="ARBA00001974"/>
    </source>
</evidence>
<keyword evidence="7" id="KW-0285">Flavoprotein</keyword>
<dbReference type="InterPro" id="IPR029039">
    <property type="entry name" value="Flavoprotein-like_sf"/>
</dbReference>
<dbReference type="Proteomes" id="UP000094385">
    <property type="component" value="Unassembled WGS sequence"/>
</dbReference>
<dbReference type="Pfam" id="PF00667">
    <property type="entry name" value="FAD_binding_1"/>
    <property type="match status" value="1"/>
</dbReference>
<dbReference type="Pfam" id="PF00258">
    <property type="entry name" value="Flavodoxin_1"/>
    <property type="match status" value="1"/>
</dbReference>
<dbReference type="PROSITE" id="PS51384">
    <property type="entry name" value="FAD_FR"/>
    <property type="match status" value="1"/>
</dbReference>
<dbReference type="GO" id="GO:0005506">
    <property type="term" value="F:iron ion binding"/>
    <property type="evidence" value="ECO:0007669"/>
    <property type="project" value="InterPro"/>
</dbReference>
<dbReference type="SUPFAM" id="SSF48264">
    <property type="entry name" value="Cytochrome P450"/>
    <property type="match status" value="1"/>
</dbReference>
<comment type="cofactor">
    <cofactor evidence="2 16">
        <name>heme</name>
        <dbReference type="ChEBI" id="CHEBI:30413"/>
    </cofactor>
</comment>
<keyword evidence="14 16" id="KW-0408">Iron</keyword>
<dbReference type="OrthoDB" id="1470350at2759"/>
<dbReference type="Gene3D" id="3.40.50.80">
    <property type="entry name" value="Nucleotide-binding domain of ferredoxin-NADP reductase (FNR) module"/>
    <property type="match status" value="1"/>
</dbReference>
<dbReference type="InterPro" id="IPR017938">
    <property type="entry name" value="Riboflavin_synthase-like_b-brl"/>
</dbReference>
<keyword evidence="6 16" id="KW-0349">Heme</keyword>
<dbReference type="InterPro" id="IPR003097">
    <property type="entry name" value="CysJ-like_FAD-binding"/>
</dbReference>
<dbReference type="InterPro" id="IPR002401">
    <property type="entry name" value="Cyt_P450_E_grp-I"/>
</dbReference>
<evidence type="ECO:0000256" key="5">
    <source>
        <dbReference type="ARBA" id="ARBA00022448"/>
    </source>
</evidence>
<evidence type="ECO:0000256" key="13">
    <source>
        <dbReference type="ARBA" id="ARBA00023002"/>
    </source>
</evidence>
<dbReference type="FunFam" id="1.10.630.10:FF:000040">
    <property type="entry name" value="Bifunctional cytochrome P450/NADPH--P450 reductase"/>
    <property type="match status" value="1"/>
</dbReference>
<evidence type="ECO:0000256" key="2">
    <source>
        <dbReference type="ARBA" id="ARBA00001971"/>
    </source>
</evidence>
<dbReference type="GO" id="GO:0010181">
    <property type="term" value="F:FMN binding"/>
    <property type="evidence" value="ECO:0007669"/>
    <property type="project" value="InterPro"/>
</dbReference>
<dbReference type="GO" id="GO:0020037">
    <property type="term" value="F:heme binding"/>
    <property type="evidence" value="ECO:0007669"/>
    <property type="project" value="InterPro"/>
</dbReference>
<dbReference type="SUPFAM" id="SSF52343">
    <property type="entry name" value="Ferredoxin reductase-like, C-terminal NADP-linked domain"/>
    <property type="match status" value="1"/>
</dbReference>
<dbReference type="EMBL" id="KV454290">
    <property type="protein sequence ID" value="ODQ75335.1"/>
    <property type="molecule type" value="Genomic_DNA"/>
</dbReference>
<gene>
    <name evidence="18" type="ORF">LIPSTDRAFT_115210</name>
</gene>
<keyword evidence="10" id="KW-0274">FAD</keyword>
<reference evidence="18 19" key="1">
    <citation type="journal article" date="2016" name="Proc. Natl. Acad. Sci. U.S.A.">
        <title>Comparative genomics of biotechnologically important yeasts.</title>
        <authorList>
            <person name="Riley R."/>
            <person name="Haridas S."/>
            <person name="Wolfe K.H."/>
            <person name="Lopes M.R."/>
            <person name="Hittinger C.T."/>
            <person name="Goeker M."/>
            <person name="Salamov A.A."/>
            <person name="Wisecaver J.H."/>
            <person name="Long T.M."/>
            <person name="Calvey C.H."/>
            <person name="Aerts A.L."/>
            <person name="Barry K.W."/>
            <person name="Choi C."/>
            <person name="Clum A."/>
            <person name="Coughlan A.Y."/>
            <person name="Deshpande S."/>
            <person name="Douglass A.P."/>
            <person name="Hanson S.J."/>
            <person name="Klenk H.-P."/>
            <person name="LaButti K.M."/>
            <person name="Lapidus A."/>
            <person name="Lindquist E.A."/>
            <person name="Lipzen A.M."/>
            <person name="Meier-Kolthoff J.P."/>
            <person name="Ohm R.A."/>
            <person name="Otillar R.P."/>
            <person name="Pangilinan J.L."/>
            <person name="Peng Y."/>
            <person name="Rokas A."/>
            <person name="Rosa C.A."/>
            <person name="Scheuner C."/>
            <person name="Sibirny A.A."/>
            <person name="Slot J.C."/>
            <person name="Stielow J.B."/>
            <person name="Sun H."/>
            <person name="Kurtzman C.P."/>
            <person name="Blackwell M."/>
            <person name="Grigoriev I.V."/>
            <person name="Jeffries T.W."/>
        </authorList>
    </citation>
    <scope>NUCLEOTIDE SEQUENCE [LARGE SCALE GENOMIC DNA]</scope>
    <source>
        <strain evidence="18 19">NRRL Y-11557</strain>
    </source>
</reference>
<proteinExistence type="inferred from homology"/>